<sequence>MIKGIYSIIETRACKYNRKITKREMIGQKSCLKF</sequence>
<protein>
    <submittedName>
        <fullName evidence="1">Uncharacterized protein</fullName>
    </submittedName>
</protein>
<reference evidence="1" key="1">
    <citation type="submission" date="2018-02" db="EMBL/GenBank/DDBJ databases">
        <title>Rhizophora mucronata_Transcriptome.</title>
        <authorList>
            <person name="Meera S.P."/>
            <person name="Sreeshan A."/>
            <person name="Augustine A."/>
        </authorList>
    </citation>
    <scope>NUCLEOTIDE SEQUENCE</scope>
    <source>
        <tissue evidence="1">Leaf</tissue>
    </source>
</reference>
<proteinExistence type="predicted"/>
<dbReference type="AlphaFoldDB" id="A0A2P2KMY4"/>
<evidence type="ECO:0000313" key="1">
    <source>
        <dbReference type="EMBL" id="MBX07045.1"/>
    </source>
</evidence>
<accession>A0A2P2KMY4</accession>
<organism evidence="1">
    <name type="scientific">Rhizophora mucronata</name>
    <name type="common">Asiatic mangrove</name>
    <dbReference type="NCBI Taxonomy" id="61149"/>
    <lineage>
        <taxon>Eukaryota</taxon>
        <taxon>Viridiplantae</taxon>
        <taxon>Streptophyta</taxon>
        <taxon>Embryophyta</taxon>
        <taxon>Tracheophyta</taxon>
        <taxon>Spermatophyta</taxon>
        <taxon>Magnoliopsida</taxon>
        <taxon>eudicotyledons</taxon>
        <taxon>Gunneridae</taxon>
        <taxon>Pentapetalae</taxon>
        <taxon>rosids</taxon>
        <taxon>fabids</taxon>
        <taxon>Malpighiales</taxon>
        <taxon>Rhizophoraceae</taxon>
        <taxon>Rhizophora</taxon>
    </lineage>
</organism>
<name>A0A2P2KMY4_RHIMU</name>
<dbReference type="EMBL" id="GGEC01026561">
    <property type="protein sequence ID" value="MBX07045.1"/>
    <property type="molecule type" value="Transcribed_RNA"/>
</dbReference>